<dbReference type="PROSITE" id="PS51257">
    <property type="entry name" value="PROKAR_LIPOPROTEIN"/>
    <property type="match status" value="1"/>
</dbReference>
<evidence type="ECO:0000313" key="3">
    <source>
        <dbReference type="Proteomes" id="UP000798808"/>
    </source>
</evidence>
<gene>
    <name evidence="2" type="ORF">E1163_14900</name>
</gene>
<keyword evidence="3" id="KW-1185">Reference proteome</keyword>
<name>A0ABW9RPZ9_9BACT</name>
<dbReference type="EMBL" id="SMLW01000571">
    <property type="protein sequence ID" value="MTI26244.1"/>
    <property type="molecule type" value="Genomic_DNA"/>
</dbReference>
<sequence length="508" mass="53043">MKQLGRPLLAAASMLAMACIGTKGYAQCTGGYTSGDLTISSACTISADITITGNLSLLNSVSLVIDPGVTVTVQGDLQTGYMAGVLNVSGGGTLDVSGRFYNDVRTATSFTFSNVTVTVGNNGGASTSINNFTSTLSLLNGTSFTVTAGNFENDNGTSLTIDNSSLDISSGNFINDFQAEAIVQNGGSLTLSNGNLVTEDQSHLLVDNSTVIVSGDFNNDYHALLDVQNNSTFIIGGDFNNGYSSGGEVTAGYVNIDGSNVNVGGSLNNDYGSDINIDGGGTLAITNDLTNDQAATIDIPNGSLIVGGTITDDFGGIGAPCSDGCCGNGCVLPVTLIAFDYELTGDQVALNWTTASEVNNDYFTIERSLDGQIFEYAGKVAGSGTTDVPKNYYWQDERPLSSTTYYRLKQTDMDGTFKYEGIVTVDYHNPEAHLAVSPNPVSSGKSFTVLGEDLSNKVWEIQSASGLVIAKGTFEQASTVTTAGMESGIYLLNIRSNAYLKTIKIVVE</sequence>
<proteinExistence type="predicted"/>
<dbReference type="RefSeq" id="WP_155173204.1">
    <property type="nucleotide sequence ID" value="NZ_BAAAFL010000029.1"/>
</dbReference>
<protein>
    <submittedName>
        <fullName evidence="2">T9SS type A sorting domain-containing protein</fullName>
    </submittedName>
</protein>
<comment type="caution">
    <text evidence="2">The sequence shown here is derived from an EMBL/GenBank/DDBJ whole genome shotgun (WGS) entry which is preliminary data.</text>
</comment>
<feature type="signal peptide" evidence="1">
    <location>
        <begin position="1"/>
        <end position="18"/>
    </location>
</feature>
<reference evidence="2 3" key="1">
    <citation type="submission" date="2019-02" db="EMBL/GenBank/DDBJ databases">
        <authorList>
            <person name="Goldberg S.R."/>
            <person name="Haltli B.A."/>
            <person name="Correa H."/>
            <person name="Russell K.G."/>
        </authorList>
    </citation>
    <scope>NUCLEOTIDE SEQUENCE [LARGE SCALE GENOMIC DNA]</scope>
    <source>
        <strain evidence="2 3">JCM 16186</strain>
    </source>
</reference>
<evidence type="ECO:0000256" key="1">
    <source>
        <dbReference type="SAM" id="SignalP"/>
    </source>
</evidence>
<dbReference type="Proteomes" id="UP000798808">
    <property type="component" value="Unassembled WGS sequence"/>
</dbReference>
<evidence type="ECO:0000313" key="2">
    <source>
        <dbReference type="EMBL" id="MTI26244.1"/>
    </source>
</evidence>
<feature type="chain" id="PRO_5045656814" evidence="1">
    <location>
        <begin position="19"/>
        <end position="508"/>
    </location>
</feature>
<keyword evidence="1" id="KW-0732">Signal</keyword>
<organism evidence="2 3">
    <name type="scientific">Fulvivirga kasyanovii</name>
    <dbReference type="NCBI Taxonomy" id="396812"/>
    <lineage>
        <taxon>Bacteria</taxon>
        <taxon>Pseudomonadati</taxon>
        <taxon>Bacteroidota</taxon>
        <taxon>Cytophagia</taxon>
        <taxon>Cytophagales</taxon>
        <taxon>Fulvivirgaceae</taxon>
        <taxon>Fulvivirga</taxon>
    </lineage>
</organism>
<dbReference type="NCBIfam" id="TIGR04183">
    <property type="entry name" value="Por_Secre_tail"/>
    <property type="match status" value="1"/>
</dbReference>
<dbReference type="InterPro" id="IPR026444">
    <property type="entry name" value="Secre_tail"/>
</dbReference>
<accession>A0ABW9RPZ9</accession>